<evidence type="ECO:0000313" key="1">
    <source>
        <dbReference type="EMBL" id="KAH3814773.1"/>
    </source>
</evidence>
<keyword evidence="2" id="KW-1185">Reference proteome</keyword>
<accession>A0A9D4JN24</accession>
<name>A0A9D4JN24_DREPO</name>
<dbReference type="Proteomes" id="UP000828390">
    <property type="component" value="Unassembled WGS sequence"/>
</dbReference>
<evidence type="ECO:0000313" key="2">
    <source>
        <dbReference type="Proteomes" id="UP000828390"/>
    </source>
</evidence>
<dbReference type="EMBL" id="JAIWYP010000006">
    <property type="protein sequence ID" value="KAH3814773.1"/>
    <property type="molecule type" value="Genomic_DNA"/>
</dbReference>
<comment type="caution">
    <text evidence="1">The sequence shown here is derived from an EMBL/GenBank/DDBJ whole genome shotgun (WGS) entry which is preliminary data.</text>
</comment>
<sequence length="103" mass="12299">MSPKSSYKLTPDIIEALYYQLRRRNSTIPFIFCRPSDRTPLDGCDVMRIVTNQCLDLKEQNREENELRIRELNNKVKARITIFNKRRNAEVEEMKVADFLMME</sequence>
<organism evidence="1 2">
    <name type="scientific">Dreissena polymorpha</name>
    <name type="common">Zebra mussel</name>
    <name type="synonym">Mytilus polymorpha</name>
    <dbReference type="NCBI Taxonomy" id="45954"/>
    <lineage>
        <taxon>Eukaryota</taxon>
        <taxon>Metazoa</taxon>
        <taxon>Spiralia</taxon>
        <taxon>Lophotrochozoa</taxon>
        <taxon>Mollusca</taxon>
        <taxon>Bivalvia</taxon>
        <taxon>Autobranchia</taxon>
        <taxon>Heteroconchia</taxon>
        <taxon>Euheterodonta</taxon>
        <taxon>Imparidentia</taxon>
        <taxon>Neoheterodontei</taxon>
        <taxon>Myida</taxon>
        <taxon>Dreissenoidea</taxon>
        <taxon>Dreissenidae</taxon>
        <taxon>Dreissena</taxon>
    </lineage>
</organism>
<reference evidence="1" key="1">
    <citation type="journal article" date="2019" name="bioRxiv">
        <title>The Genome of the Zebra Mussel, Dreissena polymorpha: A Resource for Invasive Species Research.</title>
        <authorList>
            <person name="McCartney M.A."/>
            <person name="Auch B."/>
            <person name="Kono T."/>
            <person name="Mallez S."/>
            <person name="Zhang Y."/>
            <person name="Obille A."/>
            <person name="Becker A."/>
            <person name="Abrahante J.E."/>
            <person name="Garbe J."/>
            <person name="Badalamenti J.P."/>
            <person name="Herman A."/>
            <person name="Mangelson H."/>
            <person name="Liachko I."/>
            <person name="Sullivan S."/>
            <person name="Sone E.D."/>
            <person name="Koren S."/>
            <person name="Silverstein K.A.T."/>
            <person name="Beckman K.B."/>
            <person name="Gohl D.M."/>
        </authorList>
    </citation>
    <scope>NUCLEOTIDE SEQUENCE</scope>
    <source>
        <strain evidence="1">Duluth1</strain>
        <tissue evidence="1">Whole animal</tissue>
    </source>
</reference>
<gene>
    <name evidence="1" type="ORF">DPMN_143283</name>
</gene>
<protein>
    <submittedName>
        <fullName evidence="1">Uncharacterized protein</fullName>
    </submittedName>
</protein>
<reference evidence="1" key="2">
    <citation type="submission" date="2020-11" db="EMBL/GenBank/DDBJ databases">
        <authorList>
            <person name="McCartney M.A."/>
            <person name="Auch B."/>
            <person name="Kono T."/>
            <person name="Mallez S."/>
            <person name="Becker A."/>
            <person name="Gohl D.M."/>
            <person name="Silverstein K.A.T."/>
            <person name="Koren S."/>
            <person name="Bechman K.B."/>
            <person name="Herman A."/>
            <person name="Abrahante J.E."/>
            <person name="Garbe J."/>
        </authorList>
    </citation>
    <scope>NUCLEOTIDE SEQUENCE</scope>
    <source>
        <strain evidence="1">Duluth1</strain>
        <tissue evidence="1">Whole animal</tissue>
    </source>
</reference>
<dbReference type="AlphaFoldDB" id="A0A9D4JN24"/>
<proteinExistence type="predicted"/>